<name>A0A0E9UTL5_ANGAN</name>
<reference evidence="2" key="2">
    <citation type="journal article" date="2015" name="Fish Shellfish Immunol.">
        <title>Early steps in the European eel (Anguilla anguilla)-Vibrio vulnificus interaction in the gills: Role of the RtxA13 toxin.</title>
        <authorList>
            <person name="Callol A."/>
            <person name="Pajuelo D."/>
            <person name="Ebbesson L."/>
            <person name="Teles M."/>
            <person name="MacKenzie S."/>
            <person name="Amaro C."/>
        </authorList>
    </citation>
    <scope>NUCLEOTIDE SEQUENCE</scope>
</reference>
<feature type="region of interest" description="Disordered" evidence="1">
    <location>
        <begin position="1"/>
        <end position="25"/>
    </location>
</feature>
<protein>
    <submittedName>
        <fullName evidence="2">Uncharacterized protein</fullName>
    </submittedName>
</protein>
<evidence type="ECO:0000313" key="2">
    <source>
        <dbReference type="EMBL" id="JAH69167.1"/>
    </source>
</evidence>
<dbReference type="EMBL" id="GBXM01039410">
    <property type="protein sequence ID" value="JAH69167.1"/>
    <property type="molecule type" value="Transcribed_RNA"/>
</dbReference>
<evidence type="ECO:0000256" key="1">
    <source>
        <dbReference type="SAM" id="MobiDB-lite"/>
    </source>
</evidence>
<organism evidence="2">
    <name type="scientific">Anguilla anguilla</name>
    <name type="common">European freshwater eel</name>
    <name type="synonym">Muraena anguilla</name>
    <dbReference type="NCBI Taxonomy" id="7936"/>
    <lineage>
        <taxon>Eukaryota</taxon>
        <taxon>Metazoa</taxon>
        <taxon>Chordata</taxon>
        <taxon>Craniata</taxon>
        <taxon>Vertebrata</taxon>
        <taxon>Euteleostomi</taxon>
        <taxon>Actinopterygii</taxon>
        <taxon>Neopterygii</taxon>
        <taxon>Teleostei</taxon>
        <taxon>Anguilliformes</taxon>
        <taxon>Anguillidae</taxon>
        <taxon>Anguilla</taxon>
    </lineage>
</organism>
<accession>A0A0E9UTL5</accession>
<reference evidence="2" key="1">
    <citation type="submission" date="2014-11" db="EMBL/GenBank/DDBJ databases">
        <authorList>
            <person name="Amaro Gonzalez C."/>
        </authorList>
    </citation>
    <scope>NUCLEOTIDE SEQUENCE</scope>
</reference>
<sequence length="25" mass="2883">MGEAFTSDERSHSGRNLFSFLSRHN</sequence>
<dbReference type="AlphaFoldDB" id="A0A0E9UTL5"/>
<proteinExistence type="predicted"/>